<keyword evidence="9" id="KW-1185">Reference proteome</keyword>
<keyword evidence="4" id="KW-0333">Golgi apparatus</keyword>
<evidence type="ECO:0000256" key="3">
    <source>
        <dbReference type="ARBA" id="ARBA00022989"/>
    </source>
</evidence>
<evidence type="ECO:0000256" key="4">
    <source>
        <dbReference type="ARBA" id="ARBA00023034"/>
    </source>
</evidence>
<dbReference type="EMBL" id="LUCM01001629">
    <property type="protein sequence ID" value="KAA0198574.1"/>
    <property type="molecule type" value="Genomic_DNA"/>
</dbReference>
<organism evidence="8 9">
    <name type="scientific">Fasciolopsis buskii</name>
    <dbReference type="NCBI Taxonomy" id="27845"/>
    <lineage>
        <taxon>Eukaryota</taxon>
        <taxon>Metazoa</taxon>
        <taxon>Spiralia</taxon>
        <taxon>Lophotrochozoa</taxon>
        <taxon>Platyhelminthes</taxon>
        <taxon>Trematoda</taxon>
        <taxon>Digenea</taxon>
        <taxon>Plagiorchiida</taxon>
        <taxon>Echinostomata</taxon>
        <taxon>Echinostomatoidea</taxon>
        <taxon>Fasciolidae</taxon>
        <taxon>Fasciolopsis</taxon>
    </lineage>
</organism>
<dbReference type="GO" id="GO:0005829">
    <property type="term" value="C:cytosol"/>
    <property type="evidence" value="ECO:0007669"/>
    <property type="project" value="GOC"/>
</dbReference>
<dbReference type="GO" id="GO:0042147">
    <property type="term" value="P:retrograde transport, endosome to Golgi"/>
    <property type="evidence" value="ECO:0007669"/>
    <property type="project" value="InterPro"/>
</dbReference>
<dbReference type="Proteomes" id="UP000728185">
    <property type="component" value="Unassembled WGS sequence"/>
</dbReference>
<dbReference type="InterPro" id="IPR007305">
    <property type="entry name" value="Vesicle_transpt_Got1/SFT2"/>
</dbReference>
<comment type="subcellular location">
    <subcellularLocation>
        <location evidence="1">Golgi apparatus membrane</location>
        <topology evidence="1">Multi-pass membrane protein</topology>
    </subcellularLocation>
</comment>
<comment type="similarity">
    <text evidence="6">Belongs to the GOT1 family.</text>
</comment>
<keyword evidence="5 7" id="KW-0472">Membrane</keyword>
<feature type="transmembrane region" description="Helical" evidence="7">
    <location>
        <begin position="27"/>
        <end position="47"/>
    </location>
</feature>
<reference evidence="8" key="1">
    <citation type="submission" date="2019-05" db="EMBL/GenBank/DDBJ databases">
        <title>Annotation for the trematode Fasciolopsis buski.</title>
        <authorList>
            <person name="Choi Y.-J."/>
        </authorList>
    </citation>
    <scope>NUCLEOTIDE SEQUENCE</scope>
    <source>
        <strain evidence="8">HT</strain>
        <tissue evidence="8">Whole worm</tissue>
    </source>
</reference>
<evidence type="ECO:0000256" key="5">
    <source>
        <dbReference type="ARBA" id="ARBA00023136"/>
    </source>
</evidence>
<feature type="transmembrane region" description="Helical" evidence="7">
    <location>
        <begin position="85"/>
        <end position="112"/>
    </location>
</feature>
<evidence type="ECO:0000256" key="2">
    <source>
        <dbReference type="ARBA" id="ARBA00022692"/>
    </source>
</evidence>
<evidence type="ECO:0000256" key="7">
    <source>
        <dbReference type="SAM" id="Phobius"/>
    </source>
</evidence>
<evidence type="ECO:0000313" key="9">
    <source>
        <dbReference type="Proteomes" id="UP000728185"/>
    </source>
</evidence>
<accession>A0A8E0VQI2</accession>
<dbReference type="OrthoDB" id="204784at2759"/>
<evidence type="ECO:0000313" key="8">
    <source>
        <dbReference type="EMBL" id="KAA0198574.1"/>
    </source>
</evidence>
<gene>
    <name evidence="8" type="ORF">FBUS_11054</name>
</gene>
<name>A0A8E0VQI2_9TREM</name>
<evidence type="ECO:0000256" key="6">
    <source>
        <dbReference type="ARBA" id="ARBA00025799"/>
    </source>
</evidence>
<sequence>MYGSSTLNDIKSNTISTVDLLHLSSEIGVGLVGFGLLFLFLGVLLFFDSALLALGNILLLAGLGCIIGLKGTYSFFFKGTSYRGAVFFLTGSCVVFFGFPVIGMLLEIYGLFHLLR</sequence>
<protein>
    <submittedName>
        <fullName evidence="8">Vesicle transport protein GOT1B</fullName>
    </submittedName>
</protein>
<keyword evidence="2 7" id="KW-0812">Transmembrane</keyword>
<evidence type="ECO:0000256" key="1">
    <source>
        <dbReference type="ARBA" id="ARBA00004653"/>
    </source>
</evidence>
<feature type="transmembrane region" description="Helical" evidence="7">
    <location>
        <begin position="54"/>
        <end position="73"/>
    </location>
</feature>
<proteinExistence type="inferred from homology"/>
<dbReference type="PANTHER" id="PTHR21493:SF9">
    <property type="entry name" value="GOLGI TRANSPORT PROTEIN 1-RELATED"/>
    <property type="match status" value="1"/>
</dbReference>
<dbReference type="Pfam" id="PF04178">
    <property type="entry name" value="Got1"/>
    <property type="match status" value="1"/>
</dbReference>
<keyword evidence="3 7" id="KW-1133">Transmembrane helix</keyword>
<dbReference type="PANTHER" id="PTHR21493">
    <property type="entry name" value="CGI-141-RELATED/LIPASE CONTAINING PROTEIN"/>
    <property type="match status" value="1"/>
</dbReference>
<comment type="caution">
    <text evidence="8">The sequence shown here is derived from an EMBL/GenBank/DDBJ whole genome shotgun (WGS) entry which is preliminary data.</text>
</comment>
<dbReference type="InterPro" id="IPR045176">
    <property type="entry name" value="Got1"/>
</dbReference>
<dbReference type="AlphaFoldDB" id="A0A8E0VQI2"/>
<dbReference type="GO" id="GO:0000139">
    <property type="term" value="C:Golgi membrane"/>
    <property type="evidence" value="ECO:0007669"/>
    <property type="project" value="UniProtKB-SubCell"/>
</dbReference>
<dbReference type="GO" id="GO:0006888">
    <property type="term" value="P:endoplasmic reticulum to Golgi vesicle-mediated transport"/>
    <property type="evidence" value="ECO:0007669"/>
    <property type="project" value="InterPro"/>
</dbReference>